<evidence type="ECO:0000256" key="1">
    <source>
        <dbReference type="SAM" id="Phobius"/>
    </source>
</evidence>
<reference evidence="3" key="1">
    <citation type="journal article" date="2019" name="Int. J. Syst. Evol. Microbiol.">
        <title>The Global Catalogue of Microorganisms (GCM) 10K type strain sequencing project: providing services to taxonomists for standard genome sequencing and annotation.</title>
        <authorList>
            <consortium name="The Broad Institute Genomics Platform"/>
            <consortium name="The Broad Institute Genome Sequencing Center for Infectious Disease"/>
            <person name="Wu L."/>
            <person name="Ma J."/>
        </authorList>
    </citation>
    <scope>NUCLEOTIDE SEQUENCE [LARGE SCALE GENOMIC DNA]</scope>
    <source>
        <strain evidence="3">CCUG 51943</strain>
    </source>
</reference>
<comment type="caution">
    <text evidence="2">The sequence shown here is derived from an EMBL/GenBank/DDBJ whole genome shotgun (WGS) entry which is preliminary data.</text>
</comment>
<dbReference type="Proteomes" id="UP001596244">
    <property type="component" value="Unassembled WGS sequence"/>
</dbReference>
<protein>
    <recommendedName>
        <fullName evidence="4">Secreted protein</fullName>
    </recommendedName>
</protein>
<keyword evidence="1" id="KW-1133">Transmembrane helix</keyword>
<organism evidence="2 3">
    <name type="scientific">Corynebacterium nasicanis</name>
    <dbReference type="NCBI Taxonomy" id="1448267"/>
    <lineage>
        <taxon>Bacteria</taxon>
        <taxon>Bacillati</taxon>
        <taxon>Actinomycetota</taxon>
        <taxon>Actinomycetes</taxon>
        <taxon>Mycobacteriales</taxon>
        <taxon>Corynebacteriaceae</taxon>
        <taxon>Corynebacterium</taxon>
    </lineage>
</organism>
<gene>
    <name evidence="2" type="ORF">ACFPUZ_07520</name>
</gene>
<name>A0ABW1QB90_9CORY</name>
<evidence type="ECO:0008006" key="4">
    <source>
        <dbReference type="Google" id="ProtNLM"/>
    </source>
</evidence>
<accession>A0ABW1QB90</accession>
<feature type="transmembrane region" description="Helical" evidence="1">
    <location>
        <begin position="14"/>
        <end position="36"/>
    </location>
</feature>
<proteinExistence type="predicted"/>
<keyword evidence="1" id="KW-0472">Membrane</keyword>
<dbReference type="RefSeq" id="WP_377001209.1">
    <property type="nucleotide sequence ID" value="NZ_JBHSQE010000004.1"/>
</dbReference>
<sequence length="201" mass="22053">MDTSDNFFLSRKNLIGMVLAAAIIVVHLVLGLGFLWPVVALAAWGAGVALTPAPRQQALPPAPERPDADELLRRLDLSTRELYSAGPAAPVLDATAALRGSLLEVLLEWDHLGDVPEQRVVIETIIDDYLPRTLRAYLAITERQHPVAIAETVDSLGILQEEATRIHRAVVNDTLRELEDQTRALRLQFGRLPGPGYDTES</sequence>
<keyword evidence="3" id="KW-1185">Reference proteome</keyword>
<dbReference type="EMBL" id="JBHSQE010000004">
    <property type="protein sequence ID" value="MFC6146651.1"/>
    <property type="molecule type" value="Genomic_DNA"/>
</dbReference>
<keyword evidence="1" id="KW-0812">Transmembrane</keyword>
<evidence type="ECO:0000313" key="3">
    <source>
        <dbReference type="Proteomes" id="UP001596244"/>
    </source>
</evidence>
<evidence type="ECO:0000313" key="2">
    <source>
        <dbReference type="EMBL" id="MFC6146651.1"/>
    </source>
</evidence>